<organism evidence="2 3">
    <name type="scientific">Enterococcus rivorum</name>
    <dbReference type="NCBI Taxonomy" id="762845"/>
    <lineage>
        <taxon>Bacteria</taxon>
        <taxon>Bacillati</taxon>
        <taxon>Bacillota</taxon>
        <taxon>Bacilli</taxon>
        <taxon>Lactobacillales</taxon>
        <taxon>Enterococcaceae</taxon>
        <taxon>Enterococcus</taxon>
    </lineage>
</organism>
<dbReference type="Proteomes" id="UP000095256">
    <property type="component" value="Unassembled WGS sequence"/>
</dbReference>
<keyword evidence="3" id="KW-1185">Reference proteome</keyword>
<dbReference type="OrthoDB" id="9810101at2"/>
<sequence length="170" mass="19115">MTKIENPYEKAQEFHRVFNPKKPSVPTAFSSEAASYRAGFKAEELVEFLFGTANNDEAVFQKLVEELKVSIDVAVKKVADKKEIVTDPLVDQVDALTDLLYFTYGSFSLLGVDPTEIFSIVHKANMGKVFPDGKPHYDPITNKVLKPADWQEKHAPEGKIKAEIERQSLQ</sequence>
<comment type="caution">
    <text evidence="2">The sequence shown here is derived from an EMBL/GenBank/DDBJ whole genome shotgun (WGS) entry which is preliminary data.</text>
</comment>
<dbReference type="Gene3D" id="1.10.3420.10">
    <property type="entry name" value="putative ntp pyrophosphohydrolase like domain"/>
    <property type="match status" value="1"/>
</dbReference>
<dbReference type="Pfam" id="PF01503">
    <property type="entry name" value="PRA-PH"/>
    <property type="match status" value="1"/>
</dbReference>
<reference evidence="2 3" key="1">
    <citation type="submission" date="2016-09" db="EMBL/GenBank/DDBJ databases">
        <authorList>
            <person name="Capua I."/>
            <person name="De Benedictis P."/>
            <person name="Joannis T."/>
            <person name="Lombin L.H."/>
            <person name="Cattoli G."/>
        </authorList>
    </citation>
    <scope>NUCLEOTIDE SEQUENCE [LARGE SCALE GENOMIC DNA]</scope>
    <source>
        <strain evidence="2 3">LMG 25899</strain>
    </source>
</reference>
<evidence type="ECO:0000256" key="1">
    <source>
        <dbReference type="SAM" id="MobiDB-lite"/>
    </source>
</evidence>
<feature type="compositionally biased region" description="Basic and acidic residues" evidence="1">
    <location>
        <begin position="149"/>
        <end position="170"/>
    </location>
</feature>
<dbReference type="STRING" id="762845.BCR26_16110"/>
<dbReference type="InterPro" id="IPR021130">
    <property type="entry name" value="PRib-ATP_PPHydrolase-like"/>
</dbReference>
<protein>
    <submittedName>
        <fullName evidence="2">HAD family hydrolase</fullName>
    </submittedName>
</protein>
<dbReference type="EMBL" id="MIEK01000040">
    <property type="protein sequence ID" value="OEH81643.1"/>
    <property type="molecule type" value="Genomic_DNA"/>
</dbReference>
<gene>
    <name evidence="2" type="ORF">BCR26_16110</name>
</gene>
<name>A0A1E5KUT8_9ENTE</name>
<accession>A0A1E5KUT8</accession>
<feature type="region of interest" description="Disordered" evidence="1">
    <location>
        <begin position="148"/>
        <end position="170"/>
    </location>
</feature>
<dbReference type="InterPro" id="IPR023292">
    <property type="entry name" value="NTP_PyroPHydrolase-like_dom_sf"/>
</dbReference>
<keyword evidence="2" id="KW-0378">Hydrolase</keyword>
<proteinExistence type="predicted"/>
<dbReference type="GO" id="GO:0016787">
    <property type="term" value="F:hydrolase activity"/>
    <property type="evidence" value="ECO:0007669"/>
    <property type="project" value="UniProtKB-KW"/>
</dbReference>
<dbReference type="RefSeq" id="WP_069699397.1">
    <property type="nucleotide sequence ID" value="NZ_JAGGMA010000047.1"/>
</dbReference>
<evidence type="ECO:0000313" key="2">
    <source>
        <dbReference type="EMBL" id="OEH81643.1"/>
    </source>
</evidence>
<dbReference type="AlphaFoldDB" id="A0A1E5KUT8"/>
<evidence type="ECO:0000313" key="3">
    <source>
        <dbReference type="Proteomes" id="UP000095256"/>
    </source>
</evidence>